<organism evidence="1 2">
    <name type="scientific">Steinernema carpocapsae</name>
    <name type="common">Entomopathogenic nematode</name>
    <dbReference type="NCBI Taxonomy" id="34508"/>
    <lineage>
        <taxon>Eukaryota</taxon>
        <taxon>Metazoa</taxon>
        <taxon>Ecdysozoa</taxon>
        <taxon>Nematoda</taxon>
        <taxon>Chromadorea</taxon>
        <taxon>Rhabditida</taxon>
        <taxon>Tylenchina</taxon>
        <taxon>Panagrolaimomorpha</taxon>
        <taxon>Strongyloidoidea</taxon>
        <taxon>Steinernematidae</taxon>
        <taxon>Steinernema</taxon>
    </lineage>
</organism>
<keyword evidence="2" id="KW-1185">Reference proteome</keyword>
<dbReference type="AlphaFoldDB" id="A0A4U5MV23"/>
<name>A0A4U5MV23_STECR</name>
<dbReference type="EMBL" id="AZBU02000006">
    <property type="protein sequence ID" value="TKR73676.1"/>
    <property type="molecule type" value="Genomic_DNA"/>
</dbReference>
<reference evidence="1 2" key="2">
    <citation type="journal article" date="2019" name="G3 (Bethesda)">
        <title>Hybrid Assembly of the Genome of the Entomopathogenic Nematode Steinernema carpocapsae Identifies the X-Chromosome.</title>
        <authorList>
            <person name="Serra L."/>
            <person name="Macchietto M."/>
            <person name="Macias-Munoz A."/>
            <person name="McGill C.J."/>
            <person name="Rodriguez I.M."/>
            <person name="Rodriguez B."/>
            <person name="Murad R."/>
            <person name="Mortazavi A."/>
        </authorList>
    </citation>
    <scope>NUCLEOTIDE SEQUENCE [LARGE SCALE GENOMIC DNA]</scope>
    <source>
        <strain evidence="1 2">ALL</strain>
    </source>
</reference>
<sequence length="104" mass="11178">MSGDLVLRLPGSLGPSLINLHAGGKTYNSLPTKLEKNFSPMLITGDLEFNIPGQNDLTEVELNGELLPFGTDFDSATDLPLYGDMEIVFPGADEPTDVELNAKL</sequence>
<evidence type="ECO:0000313" key="2">
    <source>
        <dbReference type="Proteomes" id="UP000298663"/>
    </source>
</evidence>
<proteinExistence type="predicted"/>
<dbReference type="Proteomes" id="UP000298663">
    <property type="component" value="Unassembled WGS sequence"/>
</dbReference>
<accession>A0A4U5MV23</accession>
<evidence type="ECO:0000313" key="1">
    <source>
        <dbReference type="EMBL" id="TKR73676.1"/>
    </source>
</evidence>
<reference evidence="1 2" key="1">
    <citation type="journal article" date="2015" name="Genome Biol.">
        <title>Comparative genomics of Steinernema reveals deeply conserved gene regulatory networks.</title>
        <authorList>
            <person name="Dillman A.R."/>
            <person name="Macchietto M."/>
            <person name="Porter C.F."/>
            <person name="Rogers A."/>
            <person name="Williams B."/>
            <person name="Antoshechkin I."/>
            <person name="Lee M.M."/>
            <person name="Goodwin Z."/>
            <person name="Lu X."/>
            <person name="Lewis E.E."/>
            <person name="Goodrich-Blair H."/>
            <person name="Stock S.P."/>
            <person name="Adams B.J."/>
            <person name="Sternberg P.W."/>
            <person name="Mortazavi A."/>
        </authorList>
    </citation>
    <scope>NUCLEOTIDE SEQUENCE [LARGE SCALE GENOMIC DNA]</scope>
    <source>
        <strain evidence="1 2">ALL</strain>
    </source>
</reference>
<protein>
    <submittedName>
        <fullName evidence="1">Uncharacterized protein</fullName>
    </submittedName>
</protein>
<comment type="caution">
    <text evidence="1">The sequence shown here is derived from an EMBL/GenBank/DDBJ whole genome shotgun (WGS) entry which is preliminary data.</text>
</comment>
<gene>
    <name evidence="1" type="ORF">L596_020961</name>
</gene>